<sequence length="298" mass="33652">MTLDSLDIKQMKLLLTLLEERSITRVATKLSVSQQAVSEQLKKLRQAFDDKLFVRAKNGVVPTPFADELGTVLKTVITQLEGVGEPAVFKPELAERSYVIAASEYAQLVILSDFAQALHQHCPRMQLVIKSLCEDSIESALTQGQIDLAIGEDHQLPPILAKRKLLSDAYVCVARKRKDSTEVQRRQHLVLTRTQSHLDHMVSQWENSLDLNHYTTLSVPSYALAPTFINAYNAVALMPSRLLDNKEFEILPTRQQPPYFDIVAAWHSRATQDPLHRWLIDNLSEVCANKRHPLPQSA</sequence>
<evidence type="ECO:0000256" key="4">
    <source>
        <dbReference type="ARBA" id="ARBA00023163"/>
    </source>
</evidence>
<dbReference type="RefSeq" id="WP_345425297.1">
    <property type="nucleotide sequence ID" value="NZ_BAABLX010000029.1"/>
</dbReference>
<dbReference type="GO" id="GO:0003700">
    <property type="term" value="F:DNA-binding transcription factor activity"/>
    <property type="evidence" value="ECO:0007669"/>
    <property type="project" value="InterPro"/>
</dbReference>
<dbReference type="AlphaFoldDB" id="A0AAV3U5V5"/>
<dbReference type="EMBL" id="BAABLX010000029">
    <property type="protein sequence ID" value="GAA4951227.1"/>
    <property type="molecule type" value="Genomic_DNA"/>
</dbReference>
<protein>
    <submittedName>
        <fullName evidence="6">LysR family transcriptional regulator</fullName>
    </submittedName>
</protein>
<gene>
    <name evidence="6" type="ORF">GCM10025791_34590</name>
</gene>
<dbReference type="InterPro" id="IPR036388">
    <property type="entry name" value="WH-like_DNA-bd_sf"/>
</dbReference>
<keyword evidence="3" id="KW-0238">DNA-binding</keyword>
<dbReference type="Gene3D" id="1.10.10.10">
    <property type="entry name" value="Winged helix-like DNA-binding domain superfamily/Winged helix DNA-binding domain"/>
    <property type="match status" value="1"/>
</dbReference>
<dbReference type="PANTHER" id="PTHR30118:SF15">
    <property type="entry name" value="TRANSCRIPTIONAL REGULATORY PROTEIN"/>
    <property type="match status" value="1"/>
</dbReference>
<evidence type="ECO:0000313" key="6">
    <source>
        <dbReference type="EMBL" id="GAA4951227.1"/>
    </source>
</evidence>
<keyword evidence="2" id="KW-0805">Transcription regulation</keyword>
<dbReference type="InterPro" id="IPR005119">
    <property type="entry name" value="LysR_subst-bd"/>
</dbReference>
<dbReference type="GO" id="GO:0003677">
    <property type="term" value="F:DNA binding"/>
    <property type="evidence" value="ECO:0007669"/>
    <property type="project" value="UniProtKB-KW"/>
</dbReference>
<dbReference type="InterPro" id="IPR000847">
    <property type="entry name" value="LysR_HTH_N"/>
</dbReference>
<evidence type="ECO:0000259" key="5">
    <source>
        <dbReference type="PROSITE" id="PS50931"/>
    </source>
</evidence>
<dbReference type="Proteomes" id="UP001409585">
    <property type="component" value="Unassembled WGS sequence"/>
</dbReference>
<dbReference type="Gene3D" id="3.40.190.10">
    <property type="entry name" value="Periplasmic binding protein-like II"/>
    <property type="match status" value="2"/>
</dbReference>
<dbReference type="InterPro" id="IPR050389">
    <property type="entry name" value="LysR-type_TF"/>
</dbReference>
<dbReference type="PRINTS" id="PR00039">
    <property type="entry name" value="HTHLYSR"/>
</dbReference>
<reference evidence="7" key="1">
    <citation type="journal article" date="2019" name="Int. J. Syst. Evol. Microbiol.">
        <title>The Global Catalogue of Microorganisms (GCM) 10K type strain sequencing project: providing services to taxonomists for standard genome sequencing and annotation.</title>
        <authorList>
            <consortium name="The Broad Institute Genomics Platform"/>
            <consortium name="The Broad Institute Genome Sequencing Center for Infectious Disease"/>
            <person name="Wu L."/>
            <person name="Ma J."/>
        </authorList>
    </citation>
    <scope>NUCLEOTIDE SEQUENCE [LARGE SCALE GENOMIC DNA]</scope>
    <source>
        <strain evidence="7">JCM 19134</strain>
    </source>
</reference>
<proteinExistence type="inferred from homology"/>
<comment type="caution">
    <text evidence="6">The sequence shown here is derived from an EMBL/GenBank/DDBJ whole genome shotgun (WGS) entry which is preliminary data.</text>
</comment>
<accession>A0AAV3U5V5</accession>
<keyword evidence="4" id="KW-0804">Transcription</keyword>
<name>A0AAV3U5V5_9ALTE</name>
<dbReference type="Pfam" id="PF03466">
    <property type="entry name" value="LysR_substrate"/>
    <property type="match status" value="1"/>
</dbReference>
<organism evidence="6 7">
    <name type="scientific">Halioxenophilus aromaticivorans</name>
    <dbReference type="NCBI Taxonomy" id="1306992"/>
    <lineage>
        <taxon>Bacteria</taxon>
        <taxon>Pseudomonadati</taxon>
        <taxon>Pseudomonadota</taxon>
        <taxon>Gammaproteobacteria</taxon>
        <taxon>Alteromonadales</taxon>
        <taxon>Alteromonadaceae</taxon>
        <taxon>Halioxenophilus</taxon>
    </lineage>
</organism>
<dbReference type="SUPFAM" id="SSF46785">
    <property type="entry name" value="Winged helix' DNA-binding domain"/>
    <property type="match status" value="1"/>
</dbReference>
<feature type="domain" description="HTH lysR-type" evidence="5">
    <location>
        <begin position="6"/>
        <end position="63"/>
    </location>
</feature>
<dbReference type="Pfam" id="PF00126">
    <property type="entry name" value="HTH_1"/>
    <property type="match status" value="1"/>
</dbReference>
<evidence type="ECO:0000256" key="1">
    <source>
        <dbReference type="ARBA" id="ARBA00009437"/>
    </source>
</evidence>
<dbReference type="SUPFAM" id="SSF53850">
    <property type="entry name" value="Periplasmic binding protein-like II"/>
    <property type="match status" value="1"/>
</dbReference>
<dbReference type="InterPro" id="IPR036390">
    <property type="entry name" value="WH_DNA-bd_sf"/>
</dbReference>
<evidence type="ECO:0000313" key="7">
    <source>
        <dbReference type="Proteomes" id="UP001409585"/>
    </source>
</evidence>
<dbReference type="PANTHER" id="PTHR30118">
    <property type="entry name" value="HTH-TYPE TRANSCRIPTIONAL REGULATOR LEUO-RELATED"/>
    <property type="match status" value="1"/>
</dbReference>
<evidence type="ECO:0000256" key="2">
    <source>
        <dbReference type="ARBA" id="ARBA00023015"/>
    </source>
</evidence>
<comment type="similarity">
    <text evidence="1">Belongs to the LysR transcriptional regulatory family.</text>
</comment>
<evidence type="ECO:0000256" key="3">
    <source>
        <dbReference type="ARBA" id="ARBA00023125"/>
    </source>
</evidence>
<keyword evidence="7" id="KW-1185">Reference proteome</keyword>
<dbReference type="PROSITE" id="PS50931">
    <property type="entry name" value="HTH_LYSR"/>
    <property type="match status" value="1"/>
</dbReference>